<keyword evidence="6" id="KW-1185">Reference proteome</keyword>
<reference evidence="4 6" key="3">
    <citation type="journal article" date="2014" name="PLoS Genet.">
        <title>Phylogenetically driven sequencing of extremely halophilic archaea reveals strategies for static and dynamic osmo-response.</title>
        <authorList>
            <person name="Becker E.A."/>
            <person name="Seitzer P.M."/>
            <person name="Tritt A."/>
            <person name="Larsen D."/>
            <person name="Krusor M."/>
            <person name="Yao A.I."/>
            <person name="Wu D."/>
            <person name="Madern D."/>
            <person name="Eisen J.A."/>
            <person name="Darling A.E."/>
            <person name="Facciotti M.T."/>
        </authorList>
    </citation>
    <scope>NUCLEOTIDE SEQUENCE [LARGE SCALE GENOMIC DNA]</scope>
    <source>
        <strain evidence="4 6">DSM 15624</strain>
    </source>
</reference>
<dbReference type="Pfam" id="PF13242">
    <property type="entry name" value="Hydrolase_like"/>
    <property type="match status" value="1"/>
</dbReference>
<gene>
    <name evidence="3" type="ordered locus">Natpe_1752</name>
    <name evidence="4" type="ORF">C488_14242</name>
</gene>
<evidence type="ECO:0000259" key="2">
    <source>
        <dbReference type="PROSITE" id="PS51462"/>
    </source>
</evidence>
<dbReference type="Pfam" id="PF00293">
    <property type="entry name" value="NUDIX"/>
    <property type="match status" value="1"/>
</dbReference>
<dbReference type="GO" id="GO:0005737">
    <property type="term" value="C:cytoplasm"/>
    <property type="evidence" value="ECO:0007669"/>
    <property type="project" value="TreeGrafter"/>
</dbReference>
<dbReference type="SUPFAM" id="SSF55811">
    <property type="entry name" value="Nudix"/>
    <property type="match status" value="1"/>
</dbReference>
<evidence type="ECO:0000313" key="6">
    <source>
        <dbReference type="Proteomes" id="UP000011593"/>
    </source>
</evidence>
<dbReference type="PANTHER" id="PTHR19288">
    <property type="entry name" value="4-NITROPHENYLPHOSPHATASE-RELATED"/>
    <property type="match status" value="1"/>
</dbReference>
<dbReference type="Proteomes" id="UP000011593">
    <property type="component" value="Unassembled WGS sequence"/>
</dbReference>
<dbReference type="SUPFAM" id="SSF56784">
    <property type="entry name" value="HAD-like"/>
    <property type="match status" value="1"/>
</dbReference>
<dbReference type="GO" id="GO:0016791">
    <property type="term" value="F:phosphatase activity"/>
    <property type="evidence" value="ECO:0007669"/>
    <property type="project" value="TreeGrafter"/>
</dbReference>
<dbReference type="GeneID" id="14332493"/>
<evidence type="ECO:0000256" key="1">
    <source>
        <dbReference type="ARBA" id="ARBA00022801"/>
    </source>
</evidence>
<dbReference type="EMBL" id="CP003372">
    <property type="protein sequence ID" value="AGB31641.1"/>
    <property type="molecule type" value="Genomic_DNA"/>
</dbReference>
<dbReference type="PANTHER" id="PTHR19288:SF46">
    <property type="entry name" value="HALOACID DEHALOGENASE-LIKE HYDROLASE DOMAIN-CONTAINING PROTEIN 2"/>
    <property type="match status" value="1"/>
</dbReference>
<dbReference type="Gene3D" id="3.40.50.1000">
    <property type="entry name" value="HAD superfamily/HAD-like"/>
    <property type="match status" value="2"/>
</dbReference>
<dbReference type="Pfam" id="PF13344">
    <property type="entry name" value="Hydrolase_6"/>
    <property type="match status" value="1"/>
</dbReference>
<proteinExistence type="predicted"/>
<dbReference type="InterPro" id="IPR023214">
    <property type="entry name" value="HAD_sf"/>
</dbReference>
<dbReference type="STRING" id="797303.Natpe_1752"/>
<dbReference type="OrthoDB" id="25155at2157"/>
<dbReference type="KEGG" id="npe:Natpe_1752"/>
<dbReference type="InterPro" id="IPR015797">
    <property type="entry name" value="NUDIX_hydrolase-like_dom_sf"/>
</dbReference>
<dbReference type="NCBIfam" id="TIGR01460">
    <property type="entry name" value="HAD-SF-IIA"/>
    <property type="match status" value="1"/>
</dbReference>
<dbReference type="AlphaFoldDB" id="L0JMN6"/>
<organism evidence="3 5">
    <name type="scientific">Natrinema pellirubrum (strain DSM 15624 / CIP 106293 / JCM 10476 / NCIMB 786 / 157)</name>
    <dbReference type="NCBI Taxonomy" id="797303"/>
    <lineage>
        <taxon>Archaea</taxon>
        <taxon>Methanobacteriati</taxon>
        <taxon>Methanobacteriota</taxon>
        <taxon>Stenosarchaea group</taxon>
        <taxon>Halobacteria</taxon>
        <taxon>Halobacteriales</taxon>
        <taxon>Natrialbaceae</taxon>
        <taxon>Natrinema</taxon>
    </lineage>
</organism>
<dbReference type="PATRIC" id="fig|797303.5.peg.2876"/>
<dbReference type="PRINTS" id="PR00502">
    <property type="entry name" value="NUDIXFAMILY"/>
</dbReference>
<accession>L0JMN6</accession>
<evidence type="ECO:0000313" key="4">
    <source>
        <dbReference type="EMBL" id="ELY73009.1"/>
    </source>
</evidence>
<dbReference type="PROSITE" id="PS51462">
    <property type="entry name" value="NUDIX"/>
    <property type="match status" value="1"/>
</dbReference>
<dbReference type="HOGENOM" id="CLU_043473_1_0_2"/>
<dbReference type="Proteomes" id="UP000010843">
    <property type="component" value="Chromosome"/>
</dbReference>
<dbReference type="eggNOG" id="arCOG04221">
    <property type="taxonomic scope" value="Archaea"/>
</dbReference>
<dbReference type="EMBL" id="AOIE01000084">
    <property type="protein sequence ID" value="ELY73009.1"/>
    <property type="molecule type" value="Genomic_DNA"/>
</dbReference>
<dbReference type="InterPro" id="IPR000086">
    <property type="entry name" value="NUDIX_hydrolase_dom"/>
</dbReference>
<reference evidence="5" key="1">
    <citation type="submission" date="2012-02" db="EMBL/GenBank/DDBJ databases">
        <title>Complete sequence of chromosome of Natrinema pellirubrum DSM 15624.</title>
        <authorList>
            <person name="Lucas S."/>
            <person name="Han J."/>
            <person name="Lapidus A."/>
            <person name="Cheng J.-F."/>
            <person name="Goodwin L."/>
            <person name="Pitluck S."/>
            <person name="Peters L."/>
            <person name="Teshima H."/>
            <person name="Detter J.C."/>
            <person name="Han C."/>
            <person name="Tapia R."/>
            <person name="Land M."/>
            <person name="Hauser L."/>
            <person name="Kyrpides N."/>
            <person name="Ivanova N."/>
            <person name="Pagani I."/>
            <person name="Sproer C."/>
            <person name="Anderson I."/>
            <person name="Woyke T."/>
        </authorList>
    </citation>
    <scope>NUCLEOTIDE SEQUENCE [LARGE SCALE GENOMIC DNA]</scope>
    <source>
        <strain evidence="5">DSM 15624 / JCM 10476 / NCIMB 786</strain>
    </source>
</reference>
<dbReference type="InterPro" id="IPR036412">
    <property type="entry name" value="HAD-like_sf"/>
</dbReference>
<dbReference type="RefSeq" id="WP_006182210.1">
    <property type="nucleotide sequence ID" value="NC_019962.1"/>
</dbReference>
<dbReference type="InterPro" id="IPR020084">
    <property type="entry name" value="NUDIX_hydrolase_CS"/>
</dbReference>
<sequence>MIAEKFDVFLFDLDGVVYVGDEPLPDAVDSVTRLYEMDKELRFLTNDPRPTRRAVASDLREMGINAQEDEIVTSGWATAQYLSQQDVTTTAVVGSEGLKTELQTAGIEITDTDPEAMVVGANEETTYRDIRRATRHIDRGAAFVGTNPDGSFPTPDGPAPGAGAIVRAVEAAAGTEPTVVGKPEPLMFEMAIDGLSANMSAVVIGDNPATDVLGAHHAGHTGILVADEEPTATSARDRQEPELTISTLADLFTEEIEPWESPPYSWPDQIRPGVAAVVTTDSDEVLLLKRADTEQWALPTGSVERCEPVQEAISREVMEETGIRIQVEELTGVYSRPEQQVFSYPSGKTVHFITNCFRCTIEAGTAEADKEEALEVGFFGVNDLPSDILPMQPQWIADAIDMSGPCAIR</sequence>
<dbReference type="eggNOG" id="arCOG01075">
    <property type="taxonomic scope" value="Archaea"/>
</dbReference>
<dbReference type="InterPro" id="IPR006357">
    <property type="entry name" value="HAD-SF_hydro_IIA"/>
</dbReference>
<keyword evidence="1" id="KW-0378">Hydrolase</keyword>
<dbReference type="InterPro" id="IPR020476">
    <property type="entry name" value="Nudix_hydrolase"/>
</dbReference>
<feature type="domain" description="Nudix hydrolase" evidence="2">
    <location>
        <begin position="269"/>
        <end position="404"/>
    </location>
</feature>
<reference evidence="3" key="2">
    <citation type="submission" date="2012-02" db="EMBL/GenBank/DDBJ databases">
        <title>Complete sequence of chromosome of Natrinema pellirubrum DSM 15624.</title>
        <authorList>
            <consortium name="US DOE Joint Genome Institute"/>
            <person name="Lucas S."/>
            <person name="Han J."/>
            <person name="Lapidus A."/>
            <person name="Cheng J.-F."/>
            <person name="Goodwin L."/>
            <person name="Pitluck S."/>
            <person name="Peters L."/>
            <person name="Teshima H."/>
            <person name="Detter J.C."/>
            <person name="Han C."/>
            <person name="Tapia R."/>
            <person name="Land M."/>
            <person name="Hauser L."/>
            <person name="Kyrpides N."/>
            <person name="Ivanova N."/>
            <person name="Pagani I."/>
            <person name="Sproer C."/>
            <person name="Anderson I."/>
            <person name="Woyke T."/>
        </authorList>
    </citation>
    <scope>NUCLEOTIDE SEQUENCE</scope>
    <source>
        <strain evidence="3">DSM 15624</strain>
    </source>
</reference>
<name>L0JMN6_NATP1</name>
<dbReference type="PROSITE" id="PS00893">
    <property type="entry name" value="NUDIX_BOX"/>
    <property type="match status" value="1"/>
</dbReference>
<protein>
    <submittedName>
        <fullName evidence="3 4">Sugar phosphatase of HAD superfamily</fullName>
    </submittedName>
</protein>
<evidence type="ECO:0000313" key="3">
    <source>
        <dbReference type="EMBL" id="AGB31641.1"/>
    </source>
</evidence>
<evidence type="ECO:0000313" key="5">
    <source>
        <dbReference type="Proteomes" id="UP000010843"/>
    </source>
</evidence>
<dbReference type="Gene3D" id="3.90.79.10">
    <property type="entry name" value="Nucleoside Triphosphate Pyrophosphohydrolase"/>
    <property type="match status" value="1"/>
</dbReference>